<evidence type="ECO:0000259" key="2">
    <source>
        <dbReference type="Pfam" id="PF00582"/>
    </source>
</evidence>
<dbReference type="Gene3D" id="3.40.50.620">
    <property type="entry name" value="HUPs"/>
    <property type="match status" value="1"/>
</dbReference>
<dbReference type="InterPro" id="IPR006015">
    <property type="entry name" value="Universal_stress_UspA"/>
</dbReference>
<dbReference type="RefSeq" id="WP_054845705.1">
    <property type="nucleotide sequence ID" value="NZ_AP018929.1"/>
</dbReference>
<accession>A0A510E2V1</accession>
<sequence>MFKSIVVAYDGSEHANRALEIGIDLAQKYNAKLDVIEVIDTAMLTGMGLAPVPAEVVDQIYTKAKREVEMAKNKAVQAGLSNVSGETLEGDPASSLLEYAGKNGADLIITGSRGLSTLKRIVLGSVSSRIVQESKIPVLVVK</sequence>
<dbReference type="InterPro" id="IPR006016">
    <property type="entry name" value="UspA"/>
</dbReference>
<accession>A0A510DV73</accession>
<reference evidence="3 5" key="2">
    <citation type="journal article" date="2020" name="Int. J. Syst. Evol. Microbiol.">
        <title>Sulfuracidifex tepidarius gen. nov., sp. nov. and transfer of Sulfolobus metallicus Huber and Stetter 1992 to the genus Sulfuracidifex as Sulfuracidifex metallicus comb. nov.</title>
        <authorList>
            <person name="Itoh T."/>
            <person name="Miura T."/>
            <person name="Sakai H.D."/>
            <person name="Kato S."/>
            <person name="Ohkuma M."/>
            <person name="Takashina T."/>
        </authorList>
    </citation>
    <scope>NUCLEOTIDE SEQUENCE [LARGE SCALE GENOMIC DNA]</scope>
    <source>
        <strain evidence="3 5">IC-006</strain>
        <strain evidence="4">IC-007</strain>
    </source>
</reference>
<comment type="similarity">
    <text evidence="1">Belongs to the universal stress protein A family.</text>
</comment>
<dbReference type="Pfam" id="PF00582">
    <property type="entry name" value="Usp"/>
    <property type="match status" value="1"/>
</dbReference>
<evidence type="ECO:0000313" key="5">
    <source>
        <dbReference type="Proteomes" id="UP000322983"/>
    </source>
</evidence>
<dbReference type="STRING" id="1294262.GCA_001316085_01364"/>
<dbReference type="EMBL" id="AP018930">
    <property type="protein sequence ID" value="BBG26834.1"/>
    <property type="molecule type" value="Genomic_DNA"/>
</dbReference>
<dbReference type="GeneID" id="41717698"/>
<dbReference type="InterPro" id="IPR014729">
    <property type="entry name" value="Rossmann-like_a/b/a_fold"/>
</dbReference>
<evidence type="ECO:0000313" key="3">
    <source>
        <dbReference type="EMBL" id="BBG24079.1"/>
    </source>
</evidence>
<dbReference type="PANTHER" id="PTHR46268:SF25">
    <property type="entry name" value="USPA DOMAIN PROTEIN"/>
    <property type="match status" value="1"/>
</dbReference>
<dbReference type="SUPFAM" id="SSF52402">
    <property type="entry name" value="Adenine nucleotide alpha hydrolases-like"/>
    <property type="match status" value="1"/>
</dbReference>
<dbReference type="PANTHER" id="PTHR46268">
    <property type="entry name" value="STRESS RESPONSE PROTEIN NHAX"/>
    <property type="match status" value="1"/>
</dbReference>
<dbReference type="PRINTS" id="PR01438">
    <property type="entry name" value="UNVRSLSTRESS"/>
</dbReference>
<dbReference type="AlphaFoldDB" id="A0A510DV73"/>
<evidence type="ECO:0000256" key="1">
    <source>
        <dbReference type="ARBA" id="ARBA00008791"/>
    </source>
</evidence>
<dbReference type="Proteomes" id="UP000322983">
    <property type="component" value="Chromosome"/>
</dbReference>
<protein>
    <submittedName>
        <fullName evidence="3">Universal stress protein</fullName>
    </submittedName>
</protein>
<gene>
    <name evidence="3" type="ORF">IC006_1380</name>
    <name evidence="4" type="ORF">IC007_1355</name>
</gene>
<reference evidence="6" key="1">
    <citation type="submission" date="2018-09" db="EMBL/GenBank/DDBJ databases">
        <title>Complete Genome Sequencing of Sulfolobus sp. JCM 16834.</title>
        <authorList>
            <person name="Kato S."/>
            <person name="Itoh T."/>
            <person name="Ohkuma M."/>
        </authorList>
    </citation>
    <scope>NUCLEOTIDE SEQUENCE [LARGE SCALE GENOMIC DNA]</scope>
    <source>
        <strain evidence="6">IC-007</strain>
    </source>
</reference>
<dbReference type="CDD" id="cd00293">
    <property type="entry name" value="USP-like"/>
    <property type="match status" value="1"/>
</dbReference>
<dbReference type="EMBL" id="AP018929">
    <property type="protein sequence ID" value="BBG24079.1"/>
    <property type="molecule type" value="Genomic_DNA"/>
</dbReference>
<proteinExistence type="inferred from homology"/>
<evidence type="ECO:0000313" key="4">
    <source>
        <dbReference type="EMBL" id="BBG26834.1"/>
    </source>
</evidence>
<evidence type="ECO:0000313" key="6">
    <source>
        <dbReference type="Proteomes" id="UP000325030"/>
    </source>
</evidence>
<keyword evidence="5" id="KW-1185">Reference proteome</keyword>
<dbReference type="OrthoDB" id="105697at2157"/>
<organism evidence="3 5">
    <name type="scientific">Sulfuracidifex tepidarius</name>
    <dbReference type="NCBI Taxonomy" id="1294262"/>
    <lineage>
        <taxon>Archaea</taxon>
        <taxon>Thermoproteota</taxon>
        <taxon>Thermoprotei</taxon>
        <taxon>Sulfolobales</taxon>
        <taxon>Sulfolobaceae</taxon>
        <taxon>Sulfuracidifex</taxon>
    </lineage>
</organism>
<dbReference type="Proteomes" id="UP000325030">
    <property type="component" value="Chromosome"/>
</dbReference>
<name>A0A510DV73_9CREN</name>
<dbReference type="KEGG" id="step:IC006_1380"/>
<feature type="domain" description="UspA" evidence="2">
    <location>
        <begin position="1"/>
        <end position="142"/>
    </location>
</feature>